<name>A0A1S2XG75_CICAR</name>
<evidence type="ECO:0000313" key="4">
    <source>
        <dbReference type="RefSeq" id="XP_004488878.2"/>
    </source>
</evidence>
<dbReference type="Proteomes" id="UP000087171">
    <property type="component" value="Chromosome Ca1"/>
</dbReference>
<evidence type="ECO:0000256" key="2">
    <source>
        <dbReference type="ARBA" id="ARBA00022679"/>
    </source>
</evidence>
<dbReference type="eggNOG" id="KOG0867">
    <property type="taxonomic scope" value="Eukaryota"/>
</dbReference>
<organism evidence="3 4">
    <name type="scientific">Cicer arietinum</name>
    <name type="common">Chickpea</name>
    <name type="synonym">Garbanzo</name>
    <dbReference type="NCBI Taxonomy" id="3827"/>
    <lineage>
        <taxon>Eukaryota</taxon>
        <taxon>Viridiplantae</taxon>
        <taxon>Streptophyta</taxon>
        <taxon>Embryophyta</taxon>
        <taxon>Tracheophyta</taxon>
        <taxon>Spermatophyta</taxon>
        <taxon>Magnoliopsida</taxon>
        <taxon>eudicotyledons</taxon>
        <taxon>Gunneridae</taxon>
        <taxon>Pentapetalae</taxon>
        <taxon>rosids</taxon>
        <taxon>fabids</taxon>
        <taxon>Fabales</taxon>
        <taxon>Fabaceae</taxon>
        <taxon>Papilionoideae</taxon>
        <taxon>50 kb inversion clade</taxon>
        <taxon>NPAAA clade</taxon>
        <taxon>Hologalegina</taxon>
        <taxon>IRL clade</taxon>
        <taxon>Cicereae</taxon>
        <taxon>Cicer</taxon>
    </lineage>
</organism>
<dbReference type="PANTHER" id="PTHR43900:SF65">
    <property type="entry name" value="GLUTATHIONE TRANSFERASE"/>
    <property type="match status" value="1"/>
</dbReference>
<reference evidence="4" key="2">
    <citation type="submission" date="2025-08" db="UniProtKB">
        <authorList>
            <consortium name="RefSeq"/>
        </authorList>
    </citation>
    <scope>IDENTIFICATION</scope>
    <source>
        <tissue evidence="4">Etiolated seedlings</tissue>
    </source>
</reference>
<dbReference type="GO" id="GO:0005737">
    <property type="term" value="C:cytoplasm"/>
    <property type="evidence" value="ECO:0007669"/>
    <property type="project" value="TreeGrafter"/>
</dbReference>
<dbReference type="STRING" id="3827.A0A1S2XG75"/>
<reference evidence="3" key="1">
    <citation type="journal article" date="2013" name="Nat. Biotechnol.">
        <title>Draft genome sequence of chickpea (Cicer arietinum) provides a resource for trait improvement.</title>
        <authorList>
            <person name="Varshney R.K."/>
            <person name="Song C."/>
            <person name="Saxena R.K."/>
            <person name="Azam S."/>
            <person name="Yu S."/>
            <person name="Sharpe A.G."/>
            <person name="Cannon S."/>
            <person name="Baek J."/>
            <person name="Rosen B.D."/>
            <person name="Tar'an B."/>
            <person name="Millan T."/>
            <person name="Zhang X."/>
            <person name="Ramsay L.D."/>
            <person name="Iwata A."/>
            <person name="Wang Y."/>
            <person name="Nelson W."/>
            <person name="Farmer A.D."/>
            <person name="Gaur P.M."/>
            <person name="Soderlund C."/>
            <person name="Penmetsa R.V."/>
            <person name="Xu C."/>
            <person name="Bharti A.K."/>
            <person name="He W."/>
            <person name="Winter P."/>
            <person name="Zhao S."/>
            <person name="Hane J.K."/>
            <person name="Carrasquilla-Garcia N."/>
            <person name="Condie J.A."/>
            <person name="Upadhyaya H.D."/>
            <person name="Luo M.C."/>
            <person name="Thudi M."/>
            <person name="Gowda C.L."/>
            <person name="Singh N.P."/>
            <person name="Lichtenzveig J."/>
            <person name="Gali K.K."/>
            <person name="Rubio J."/>
            <person name="Nadarajan N."/>
            <person name="Dolezel J."/>
            <person name="Bansal K.C."/>
            <person name="Xu X."/>
            <person name="Edwards D."/>
            <person name="Zhang G."/>
            <person name="Kahl G."/>
            <person name="Gil J."/>
            <person name="Singh K.B."/>
            <person name="Datta S.K."/>
            <person name="Jackson S.A."/>
            <person name="Wang J."/>
            <person name="Cook D.R."/>
        </authorList>
    </citation>
    <scope>NUCLEOTIDE SEQUENCE [LARGE SCALE GENOMIC DNA]</scope>
    <source>
        <strain evidence="3">cv. CDC Frontier</strain>
    </source>
</reference>
<sequence>MNRIIMNFLNSQGITVSSTSLGNSEEHRLLGFDPTCPQRSIELYGLIWKSIESRAIMRYYAEKYRSQGVELLGKTIEERGLVEQWLEVEAQNYNPPAYNLALHGLFPFHQQEESPIVREEDEVHEQVDVAPSHEGEHMEEGHDGAQGPGELTRYPGGPYDLSVLTRYCHHVSTRL</sequence>
<dbReference type="PaxDb" id="3827-XP_004488878.1"/>
<dbReference type="GO" id="GO:0006749">
    <property type="term" value="P:glutathione metabolic process"/>
    <property type="evidence" value="ECO:0007669"/>
    <property type="project" value="TreeGrafter"/>
</dbReference>
<gene>
    <name evidence="4" type="primary">LOC101490654</name>
</gene>
<dbReference type="Gene3D" id="1.20.1050.130">
    <property type="match status" value="1"/>
</dbReference>
<evidence type="ECO:0000313" key="3">
    <source>
        <dbReference type="Proteomes" id="UP000087171"/>
    </source>
</evidence>
<dbReference type="RefSeq" id="XP_004488878.2">
    <property type="nucleotide sequence ID" value="XM_004488821.2"/>
</dbReference>
<keyword evidence="2" id="KW-0808">Transferase</keyword>
<dbReference type="InterPro" id="IPR036282">
    <property type="entry name" value="Glutathione-S-Trfase_C_sf"/>
</dbReference>
<dbReference type="OrthoDB" id="422574at2759"/>
<accession>A0A1S2XG75</accession>
<evidence type="ECO:0000256" key="1">
    <source>
        <dbReference type="ARBA" id="ARBA00012452"/>
    </source>
</evidence>
<dbReference type="EC" id="2.5.1.18" evidence="1"/>
<dbReference type="GO" id="GO:0004364">
    <property type="term" value="F:glutathione transferase activity"/>
    <property type="evidence" value="ECO:0007669"/>
    <property type="project" value="UniProtKB-EC"/>
</dbReference>
<proteinExistence type="predicted"/>
<keyword evidence="3" id="KW-1185">Reference proteome</keyword>
<dbReference type="AlphaFoldDB" id="A0A1S2XG75"/>
<dbReference type="SUPFAM" id="SSF47616">
    <property type="entry name" value="GST C-terminal domain-like"/>
    <property type="match status" value="1"/>
</dbReference>
<dbReference type="GO" id="GO:0043295">
    <property type="term" value="F:glutathione binding"/>
    <property type="evidence" value="ECO:0007669"/>
    <property type="project" value="TreeGrafter"/>
</dbReference>
<dbReference type="PANTHER" id="PTHR43900">
    <property type="entry name" value="GLUTATHIONE S-TRANSFERASE RHO"/>
    <property type="match status" value="1"/>
</dbReference>
<protein>
    <recommendedName>
        <fullName evidence="1">glutathione transferase</fullName>
        <ecNumber evidence="1">2.5.1.18</ecNumber>
    </recommendedName>
</protein>